<feature type="chain" id="PRO_5001718488" evidence="1">
    <location>
        <begin position="21"/>
        <end position="325"/>
    </location>
</feature>
<dbReference type="InterPro" id="IPR011990">
    <property type="entry name" value="TPR-like_helical_dom_sf"/>
</dbReference>
<feature type="signal peptide" evidence="1">
    <location>
        <begin position="1"/>
        <end position="20"/>
    </location>
</feature>
<dbReference type="SUPFAM" id="SSF81901">
    <property type="entry name" value="HCP-like"/>
    <property type="match status" value="1"/>
</dbReference>
<proteinExistence type="predicted"/>
<evidence type="ECO:0000313" key="3">
    <source>
        <dbReference type="Proteomes" id="UP000028931"/>
    </source>
</evidence>
<dbReference type="AlphaFoldDB" id="A0A077FLU4"/>
<name>A0A077FLU4_9PSED</name>
<reference evidence="2 3" key="1">
    <citation type="submission" date="2014-07" db="EMBL/GenBank/DDBJ databases">
        <authorList>
            <person name="Lee K."/>
            <person name="Lim J.Y."/>
            <person name="Hwang I."/>
        </authorList>
    </citation>
    <scope>NUCLEOTIDE SEQUENCE [LARGE SCALE GENOMIC DNA]</scope>
    <source>
        <strain evidence="2 3">KL28</strain>
    </source>
</reference>
<sequence length="325" mass="34988">MIRVLLCLLLLSVLVPPAMAETSCVAEFDSFLHEFANDPQVQRQAGSGRVLYSQLQGLQDNVYPLVRAMQGAQLALPLIAPLTAGLKGLEVQHLTDGHVRVLDKRGGLDRLRGYQFERKACWALVSVDDWSVDESRLLLTGLPKMNPAEEVCYRKANIFLALGGVEKYPATAEFFDVGMQFLLCAAASGNPDASLAAASLGYSGMAPALSAAVTEKLFLAAAQSLPAGAAALYGFYCSGTDQSYDGPCMDPERARSWLIKSIDMGNWESLTTLASDWESGRLGGAIDLSRALACYELARQKGVVEYVDSVKRLQQAGAQPGGHCY</sequence>
<dbReference type="eggNOG" id="ENOG502ZV9T">
    <property type="taxonomic scope" value="Bacteria"/>
</dbReference>
<dbReference type="HOGENOM" id="CLU_049310_0_0_6"/>
<accession>A0A077FLU4</accession>
<dbReference type="Proteomes" id="UP000028931">
    <property type="component" value="Chromosome"/>
</dbReference>
<dbReference type="KEGG" id="palk:PSAKL28_51760"/>
<dbReference type="RefSeq" id="WP_157687072.1">
    <property type="nucleotide sequence ID" value="NZ_CP009048.1"/>
</dbReference>
<dbReference type="EMBL" id="CP009048">
    <property type="protein sequence ID" value="AIL64316.1"/>
    <property type="molecule type" value="Genomic_DNA"/>
</dbReference>
<organism evidence="2 3">
    <name type="scientific">Pseudomonas alkylphenolica</name>
    <dbReference type="NCBI Taxonomy" id="237609"/>
    <lineage>
        <taxon>Bacteria</taxon>
        <taxon>Pseudomonadati</taxon>
        <taxon>Pseudomonadota</taxon>
        <taxon>Gammaproteobacteria</taxon>
        <taxon>Pseudomonadales</taxon>
        <taxon>Pseudomonadaceae</taxon>
        <taxon>Pseudomonas</taxon>
    </lineage>
</organism>
<dbReference type="OrthoDB" id="6956013at2"/>
<gene>
    <name evidence="2" type="ORF">PSAKL28_51760</name>
</gene>
<evidence type="ECO:0000313" key="2">
    <source>
        <dbReference type="EMBL" id="AIL64316.1"/>
    </source>
</evidence>
<evidence type="ECO:0000256" key="1">
    <source>
        <dbReference type="SAM" id="SignalP"/>
    </source>
</evidence>
<dbReference type="Gene3D" id="1.25.40.10">
    <property type="entry name" value="Tetratricopeptide repeat domain"/>
    <property type="match status" value="1"/>
</dbReference>
<keyword evidence="1" id="KW-0732">Signal</keyword>
<protein>
    <submittedName>
        <fullName evidence="2">Sel1 repeat protein</fullName>
    </submittedName>
</protein>